<keyword evidence="2 8" id="KW-0554">One-carbon metabolism</keyword>
<evidence type="ECO:0000313" key="10">
    <source>
        <dbReference type="Proteomes" id="UP000249986"/>
    </source>
</evidence>
<dbReference type="NCBIfam" id="NF010030">
    <property type="entry name" value="PRK13505.1"/>
    <property type="match status" value="1"/>
</dbReference>
<evidence type="ECO:0000256" key="2">
    <source>
        <dbReference type="ARBA" id="ARBA00022563"/>
    </source>
</evidence>
<dbReference type="PROSITE" id="PS00721">
    <property type="entry name" value="FTHFS_1"/>
    <property type="match status" value="1"/>
</dbReference>
<dbReference type="GO" id="GO:0005524">
    <property type="term" value="F:ATP binding"/>
    <property type="evidence" value="ECO:0007669"/>
    <property type="project" value="UniProtKB-UniRule"/>
</dbReference>
<dbReference type="FunFam" id="3.30.1510.10:FF:000001">
    <property type="entry name" value="Formate--tetrahydrofolate ligase"/>
    <property type="match status" value="1"/>
</dbReference>
<dbReference type="HAMAP" id="MF_01543">
    <property type="entry name" value="FTHFS"/>
    <property type="match status" value="1"/>
</dbReference>
<dbReference type="Proteomes" id="UP000249986">
    <property type="component" value="Unassembled WGS sequence"/>
</dbReference>
<dbReference type="RefSeq" id="WP_003450341.1">
    <property type="nucleotide sequence ID" value="NZ_CATNYD010000001.1"/>
</dbReference>
<dbReference type="InterPro" id="IPR020628">
    <property type="entry name" value="Formate_THF_ligase_CS"/>
</dbReference>
<dbReference type="Pfam" id="PF01268">
    <property type="entry name" value="FTHFS"/>
    <property type="match status" value="1"/>
</dbReference>
<proteinExistence type="inferred from homology"/>
<dbReference type="Gene3D" id="3.10.410.10">
    <property type="entry name" value="Formyltetrahydrofolate synthetase, domain 3"/>
    <property type="match status" value="1"/>
</dbReference>
<dbReference type="EMBL" id="UAWG01000012">
    <property type="protein sequence ID" value="SQB60265.1"/>
    <property type="molecule type" value="Genomic_DNA"/>
</dbReference>
<comment type="similarity">
    <text evidence="7 8">Belongs to the formate--tetrahydrofolate ligase family.</text>
</comment>
<dbReference type="PROSITE" id="PS00722">
    <property type="entry name" value="FTHFS_2"/>
    <property type="match status" value="1"/>
</dbReference>
<evidence type="ECO:0000256" key="6">
    <source>
        <dbReference type="ARBA" id="ARBA00049033"/>
    </source>
</evidence>
<evidence type="ECO:0000256" key="3">
    <source>
        <dbReference type="ARBA" id="ARBA00022598"/>
    </source>
</evidence>
<evidence type="ECO:0000256" key="4">
    <source>
        <dbReference type="ARBA" id="ARBA00022741"/>
    </source>
</evidence>
<dbReference type="FunFam" id="3.10.410.10:FF:000001">
    <property type="entry name" value="Putative formate--tetrahydrofolate ligase"/>
    <property type="match status" value="1"/>
</dbReference>
<evidence type="ECO:0000256" key="8">
    <source>
        <dbReference type="HAMAP-Rule" id="MF_01543"/>
    </source>
</evidence>
<dbReference type="SUPFAM" id="SSF52540">
    <property type="entry name" value="P-loop containing nucleoside triphosphate hydrolases"/>
    <property type="match status" value="1"/>
</dbReference>
<reference evidence="9 10" key="1">
    <citation type="submission" date="2018-06" db="EMBL/GenBank/DDBJ databases">
        <authorList>
            <consortium name="Pathogen Informatics"/>
            <person name="Doyle S."/>
        </authorList>
    </citation>
    <scope>NUCLEOTIDE SEQUENCE [LARGE SCALE GENOMIC DNA]</scope>
    <source>
        <strain evidence="9 10">NCTC10719</strain>
    </source>
</reference>
<evidence type="ECO:0000313" key="9">
    <source>
        <dbReference type="EMBL" id="SQB60265.1"/>
    </source>
</evidence>
<evidence type="ECO:0000256" key="7">
    <source>
        <dbReference type="ARBA" id="ARBA00061363"/>
    </source>
</evidence>
<dbReference type="InterPro" id="IPR027417">
    <property type="entry name" value="P-loop_NTPase"/>
</dbReference>
<dbReference type="GO" id="GO:0004329">
    <property type="term" value="F:formate-tetrahydrofolate ligase activity"/>
    <property type="evidence" value="ECO:0007669"/>
    <property type="project" value="UniProtKB-UniRule"/>
</dbReference>
<dbReference type="Gene3D" id="3.40.50.300">
    <property type="entry name" value="P-loop containing nucleotide triphosphate hydrolases"/>
    <property type="match status" value="1"/>
</dbReference>
<dbReference type="CDD" id="cd00477">
    <property type="entry name" value="FTHFS"/>
    <property type="match status" value="1"/>
</dbReference>
<dbReference type="GO" id="GO:0035999">
    <property type="term" value="P:tetrahydrofolate interconversion"/>
    <property type="evidence" value="ECO:0007669"/>
    <property type="project" value="UniProtKB-UniRule"/>
</dbReference>
<dbReference type="EC" id="6.3.4.3" evidence="8"/>
<organism evidence="9 10">
    <name type="scientific">Clostridium perfringens</name>
    <dbReference type="NCBI Taxonomy" id="1502"/>
    <lineage>
        <taxon>Bacteria</taxon>
        <taxon>Bacillati</taxon>
        <taxon>Bacillota</taxon>
        <taxon>Clostridia</taxon>
        <taxon>Eubacteriales</taxon>
        <taxon>Clostridiaceae</taxon>
        <taxon>Clostridium</taxon>
    </lineage>
</organism>
<comment type="pathway">
    <text evidence="1 8">One-carbon metabolism; tetrahydrofolate interconversion.</text>
</comment>
<sequence length="556" mass="60278">MKNDIEIAQSAKMEPIINIAKKIGLGEDDIELYGKYKCKISLDAIKKLENNKDGKLVLVTAINPTPAGEGKSTVTVGLGQALNKIGKNTVIALREPSLGPVFGIKGGAAGGGYAQVVPMEDINLHFTGDMHAITSANNLLCAAIDNHIHQGNLLRIDLRRIVFKRVMDMNDRALRNIVVGMGGKINGFLREDGFMITVASEIMAILCMASDLEDLKERMGNILIAYNLDGEPVYAKELEVQGAMALLMKDAIKPNLVQTLENTPAIIHGGPFANIAHGCNSIIATKTALKMSDITITEAGFGADLGAEKFLDIKCRYGNLNPDCVVLVATIRALKHHGGVKKDELNISNVDALNKGMKNLEKQIENIKAYGVPVVVAINKFITDSDEEVKAIEDFCKNVGVEVSLTEVWEKGGEGGIDLANKVIKTMENEPSNFKMIYDSEESIKDKILKIVQTIYGGKGVNYTPQALKQIAEIEKFNLDKLPICMAKTQYSLSDNPSLLGRPENFDITVKEVRVSNGAGFIVVLTGDVMTMPGLPKVPAANRMDIKDNGEIVGLF</sequence>
<dbReference type="UniPathway" id="UPA00193"/>
<evidence type="ECO:0000256" key="5">
    <source>
        <dbReference type="ARBA" id="ARBA00022840"/>
    </source>
</evidence>
<evidence type="ECO:0000256" key="1">
    <source>
        <dbReference type="ARBA" id="ARBA00004777"/>
    </source>
</evidence>
<keyword evidence="4 8" id="KW-0547">Nucleotide-binding</keyword>
<dbReference type="AlphaFoldDB" id="A0A2X2YI88"/>
<keyword evidence="5 8" id="KW-0067">ATP-binding</keyword>
<keyword evidence="3 8" id="KW-0436">Ligase</keyword>
<feature type="binding site" evidence="8">
    <location>
        <begin position="65"/>
        <end position="72"/>
    </location>
    <ligand>
        <name>ATP</name>
        <dbReference type="ChEBI" id="CHEBI:30616"/>
    </ligand>
</feature>
<dbReference type="InterPro" id="IPR000559">
    <property type="entry name" value="Formate_THF_ligase"/>
</dbReference>
<name>A0A2X2YI88_CLOPF</name>
<gene>
    <name evidence="8 9" type="primary">fhs</name>
    <name evidence="9" type="ORF">NCTC10719_01852</name>
</gene>
<accession>A0A2X2YI88</accession>
<protein>
    <recommendedName>
        <fullName evidence="8">Formate--tetrahydrofolate ligase</fullName>
        <ecNumber evidence="8">6.3.4.3</ecNumber>
    </recommendedName>
    <alternativeName>
        <fullName evidence="8">Formyltetrahydrofolate synthetase</fullName>
        <shortName evidence="8">FHS</shortName>
        <shortName evidence="8">FTHFS</shortName>
    </alternativeName>
</protein>
<dbReference type="Gene3D" id="3.30.1510.10">
    <property type="entry name" value="Domain 2, N(10)-formyltetrahydrofolate synthetase"/>
    <property type="match status" value="1"/>
</dbReference>
<comment type="catalytic activity">
    <reaction evidence="6 8">
        <text>(6S)-5,6,7,8-tetrahydrofolate + formate + ATP = (6R)-10-formyltetrahydrofolate + ADP + phosphate</text>
        <dbReference type="Rhea" id="RHEA:20221"/>
        <dbReference type="ChEBI" id="CHEBI:15740"/>
        <dbReference type="ChEBI" id="CHEBI:30616"/>
        <dbReference type="ChEBI" id="CHEBI:43474"/>
        <dbReference type="ChEBI" id="CHEBI:57453"/>
        <dbReference type="ChEBI" id="CHEBI:195366"/>
        <dbReference type="ChEBI" id="CHEBI:456216"/>
        <dbReference type="EC" id="6.3.4.3"/>
    </reaction>
</comment>